<keyword evidence="1" id="KW-0378">Hydrolase</keyword>
<protein>
    <submittedName>
        <fullName evidence="1">Phosphoglycolate phosphatase</fullName>
        <ecNumber evidence="1">3.1.3.18</ecNumber>
    </submittedName>
</protein>
<dbReference type="AlphaFoldDB" id="A0A839URN4"/>
<keyword evidence="2" id="KW-1185">Reference proteome</keyword>
<proteinExistence type="predicted"/>
<dbReference type="EMBL" id="JACHXZ010000002">
    <property type="protein sequence ID" value="MBB3168198.1"/>
    <property type="molecule type" value="Genomic_DNA"/>
</dbReference>
<gene>
    <name evidence="1" type="ORF">FHS30_001382</name>
</gene>
<dbReference type="Gene3D" id="1.10.150.240">
    <property type="entry name" value="Putative phosphatase, domain 2"/>
    <property type="match status" value="1"/>
</dbReference>
<reference evidence="1 2" key="1">
    <citation type="submission" date="2020-08" db="EMBL/GenBank/DDBJ databases">
        <title>Genomic Encyclopedia of Type Strains, Phase III (KMG-III): the genomes of soil and plant-associated and newly described type strains.</title>
        <authorList>
            <person name="Whitman W."/>
        </authorList>
    </citation>
    <scope>NUCLEOTIDE SEQUENCE [LARGE SCALE GENOMIC DNA]</scope>
    <source>
        <strain evidence="1 2">CECT 8571</strain>
    </source>
</reference>
<accession>A0A839URN4</accession>
<dbReference type="SFLD" id="SFLDG01129">
    <property type="entry name" value="C1.5:_HAD__Beta-PGM__Phosphata"/>
    <property type="match status" value="1"/>
</dbReference>
<dbReference type="InterPro" id="IPR023198">
    <property type="entry name" value="PGP-like_dom2"/>
</dbReference>
<dbReference type="InterPro" id="IPR041492">
    <property type="entry name" value="HAD_2"/>
</dbReference>
<comment type="caution">
    <text evidence="1">The sequence shown here is derived from an EMBL/GenBank/DDBJ whole genome shotgun (WGS) entry which is preliminary data.</text>
</comment>
<evidence type="ECO:0000313" key="1">
    <source>
        <dbReference type="EMBL" id="MBB3168198.1"/>
    </source>
</evidence>
<dbReference type="InterPro" id="IPR006439">
    <property type="entry name" value="HAD-SF_hydro_IA"/>
</dbReference>
<dbReference type="InterPro" id="IPR036412">
    <property type="entry name" value="HAD-like_sf"/>
</dbReference>
<dbReference type="PANTHER" id="PTHR43434:SF24">
    <property type="entry name" value="HYDROLASE-RELATED"/>
    <property type="match status" value="1"/>
</dbReference>
<dbReference type="Pfam" id="PF13419">
    <property type="entry name" value="HAD_2"/>
    <property type="match status" value="1"/>
</dbReference>
<organism evidence="1 2">
    <name type="scientific">Simiduia aestuariiviva</name>
    <dbReference type="NCBI Taxonomy" id="1510459"/>
    <lineage>
        <taxon>Bacteria</taxon>
        <taxon>Pseudomonadati</taxon>
        <taxon>Pseudomonadota</taxon>
        <taxon>Gammaproteobacteria</taxon>
        <taxon>Cellvibrionales</taxon>
        <taxon>Cellvibrionaceae</taxon>
        <taxon>Simiduia</taxon>
    </lineage>
</organism>
<dbReference type="PANTHER" id="PTHR43434">
    <property type="entry name" value="PHOSPHOGLYCOLATE PHOSPHATASE"/>
    <property type="match status" value="1"/>
</dbReference>
<evidence type="ECO:0000313" key="2">
    <source>
        <dbReference type="Proteomes" id="UP000559987"/>
    </source>
</evidence>
<dbReference type="GO" id="GO:0008967">
    <property type="term" value="F:phosphoglycolate phosphatase activity"/>
    <property type="evidence" value="ECO:0007669"/>
    <property type="project" value="UniProtKB-EC"/>
</dbReference>
<dbReference type="SFLD" id="SFLDG01135">
    <property type="entry name" value="C1.5.6:_HAD__Beta-PGM__Phospha"/>
    <property type="match status" value="1"/>
</dbReference>
<dbReference type="InterPro" id="IPR050155">
    <property type="entry name" value="HAD-like_hydrolase_sf"/>
</dbReference>
<dbReference type="RefSeq" id="WP_183909698.1">
    <property type="nucleotide sequence ID" value="NZ_JACHXZ010000002.1"/>
</dbReference>
<dbReference type="Proteomes" id="UP000559987">
    <property type="component" value="Unassembled WGS sequence"/>
</dbReference>
<sequence length="218" mass="23277">MLMIFDWDGTLSDSTGKIVGCVQAAAHALALPILPANEVQQIIGLSLGEAFRTLYPQVSDADHKRLINAYVEQFIEADAEPSAFFEGVEEGLARMKGAGLKLAVATGKSRKGLNRVLKNLGLCDFFDATRCADETAGKPDPMMLHELLAVFGVSKAHAVMVGDTTFDMAMAQSAGVRKVAVTYGAHAPSQLAPFSPDLCVDRFSQLLAWPLLPLGVEA</sequence>
<dbReference type="NCBIfam" id="TIGR01549">
    <property type="entry name" value="HAD-SF-IA-v1"/>
    <property type="match status" value="1"/>
</dbReference>
<dbReference type="GO" id="GO:0006281">
    <property type="term" value="P:DNA repair"/>
    <property type="evidence" value="ECO:0007669"/>
    <property type="project" value="TreeGrafter"/>
</dbReference>
<dbReference type="SUPFAM" id="SSF56784">
    <property type="entry name" value="HAD-like"/>
    <property type="match status" value="1"/>
</dbReference>
<dbReference type="InterPro" id="IPR023214">
    <property type="entry name" value="HAD_sf"/>
</dbReference>
<dbReference type="GO" id="GO:0005829">
    <property type="term" value="C:cytosol"/>
    <property type="evidence" value="ECO:0007669"/>
    <property type="project" value="TreeGrafter"/>
</dbReference>
<dbReference type="EC" id="3.1.3.18" evidence="1"/>
<name>A0A839URN4_9GAMM</name>
<dbReference type="Gene3D" id="3.40.50.1000">
    <property type="entry name" value="HAD superfamily/HAD-like"/>
    <property type="match status" value="1"/>
</dbReference>
<dbReference type="SFLD" id="SFLDS00003">
    <property type="entry name" value="Haloacid_Dehalogenase"/>
    <property type="match status" value="1"/>
</dbReference>